<dbReference type="Gene3D" id="3.30.43.10">
    <property type="entry name" value="Uridine Diphospho-n-acetylenolpyruvylglucosamine Reductase, domain 2"/>
    <property type="match status" value="1"/>
</dbReference>
<dbReference type="PROSITE" id="PS51387">
    <property type="entry name" value="FAD_PCMH"/>
    <property type="match status" value="1"/>
</dbReference>
<dbReference type="Pfam" id="PF01565">
    <property type="entry name" value="FAD_binding_4"/>
    <property type="match status" value="1"/>
</dbReference>
<evidence type="ECO:0000256" key="3">
    <source>
        <dbReference type="ARBA" id="ARBA00022827"/>
    </source>
</evidence>
<accession>A0A1R3RVF2</accession>
<dbReference type="Proteomes" id="UP000188318">
    <property type="component" value="Unassembled WGS sequence"/>
</dbReference>
<gene>
    <name evidence="6" type="ORF">ASPCADRAFT_27221</name>
</gene>
<dbReference type="OrthoDB" id="363185at2759"/>
<dbReference type="PANTHER" id="PTHR42973:SF7">
    <property type="entry name" value="FAD-BINDING PCMH-TYPE DOMAIN-CONTAINING PROTEIN"/>
    <property type="match status" value="1"/>
</dbReference>
<dbReference type="Gene3D" id="3.30.465.10">
    <property type="match status" value="1"/>
</dbReference>
<evidence type="ECO:0000259" key="5">
    <source>
        <dbReference type="PROSITE" id="PS51387"/>
    </source>
</evidence>
<feature type="domain" description="FAD-binding PCMH-type" evidence="5">
    <location>
        <begin position="26"/>
        <end position="192"/>
    </location>
</feature>
<dbReference type="EMBL" id="KV907496">
    <property type="protein sequence ID" value="OOF98447.1"/>
    <property type="molecule type" value="Genomic_DNA"/>
</dbReference>
<evidence type="ECO:0000313" key="6">
    <source>
        <dbReference type="EMBL" id="OOF98447.1"/>
    </source>
</evidence>
<dbReference type="InterPro" id="IPR016167">
    <property type="entry name" value="FAD-bd_PCMH_sub1"/>
</dbReference>
<dbReference type="InterPro" id="IPR016166">
    <property type="entry name" value="FAD-bd_PCMH"/>
</dbReference>
<dbReference type="InterPro" id="IPR050416">
    <property type="entry name" value="FAD-linked_Oxidoreductase"/>
</dbReference>
<dbReference type="InterPro" id="IPR036318">
    <property type="entry name" value="FAD-bd_PCMH-like_sf"/>
</dbReference>
<dbReference type="InterPro" id="IPR006094">
    <property type="entry name" value="Oxid_FAD_bind_N"/>
</dbReference>
<keyword evidence="7" id="KW-1185">Reference proteome</keyword>
<keyword evidence="3" id="KW-0274">FAD</keyword>
<evidence type="ECO:0000313" key="7">
    <source>
        <dbReference type="Proteomes" id="UP000188318"/>
    </source>
</evidence>
<dbReference type="STRING" id="602072.A0A1R3RVF2"/>
<dbReference type="VEuPathDB" id="FungiDB:ASPCADRAFT_27221"/>
<dbReference type="GO" id="GO:0071949">
    <property type="term" value="F:FAD binding"/>
    <property type="evidence" value="ECO:0007669"/>
    <property type="project" value="InterPro"/>
</dbReference>
<keyword evidence="4" id="KW-0560">Oxidoreductase</keyword>
<keyword evidence="2" id="KW-0285">Flavoprotein</keyword>
<evidence type="ECO:0000256" key="2">
    <source>
        <dbReference type="ARBA" id="ARBA00022630"/>
    </source>
</evidence>
<feature type="non-terminal residue" evidence="6">
    <location>
        <position position="1"/>
    </location>
</feature>
<sequence>DHPAIQSVTPASSEYTAIRAAYALRPDLNPCIIVRPPTIPDAVALVAFLVARDIPFTVRAGGHDNFGRSFQDQVVALDLRLINHVDVDPAGETARIGGGALLGDVIPKLHRHGLVAATGTISGVGYVGWALYGGYGPYSTQFGLGVDQIRAAQVINAHGQLVDADADLLRAIRGAGGAFGVIAEITVPVHRLDRILAGILSFESSDLPAVIRQYIHGYQALSADGIPSALNLEEAVINTPAGKVFIVLFLWGSSDIDTGRVWLDKLSALAPVAFNSVQETTPPAWLEEASRLTPKDSRGRVWTISVRQPTDEVVDVMATSLADMPSDPRVIFAVHELRSCSPSAQPQSDSVFTSREGHFMLEIIGATETPEDVTAIQAWGQQFQTALARTDPRNLLSAPYVSLSAPEELDSRTVYGEHYEFLAELKKTRDPRGVFDAAI</sequence>
<organism evidence="6 7">
    <name type="scientific">Aspergillus carbonarius (strain ITEM 5010)</name>
    <dbReference type="NCBI Taxonomy" id="602072"/>
    <lineage>
        <taxon>Eukaryota</taxon>
        <taxon>Fungi</taxon>
        <taxon>Dikarya</taxon>
        <taxon>Ascomycota</taxon>
        <taxon>Pezizomycotina</taxon>
        <taxon>Eurotiomycetes</taxon>
        <taxon>Eurotiomycetidae</taxon>
        <taxon>Eurotiales</taxon>
        <taxon>Aspergillaceae</taxon>
        <taxon>Aspergillus</taxon>
        <taxon>Aspergillus subgen. Circumdati</taxon>
    </lineage>
</organism>
<dbReference type="PANTHER" id="PTHR42973">
    <property type="entry name" value="BINDING OXIDOREDUCTASE, PUTATIVE (AFU_ORTHOLOGUE AFUA_1G17690)-RELATED"/>
    <property type="match status" value="1"/>
</dbReference>
<comment type="similarity">
    <text evidence="1">Belongs to the oxygen-dependent FAD-linked oxidoreductase family.</text>
</comment>
<dbReference type="Gene3D" id="3.40.462.20">
    <property type="match status" value="1"/>
</dbReference>
<dbReference type="AlphaFoldDB" id="A0A1R3RVF2"/>
<dbReference type="SUPFAM" id="SSF56176">
    <property type="entry name" value="FAD-binding/transporter-associated domain-like"/>
    <property type="match status" value="1"/>
</dbReference>
<dbReference type="InterPro" id="IPR016169">
    <property type="entry name" value="FAD-bd_PCMH_sub2"/>
</dbReference>
<dbReference type="OMA" id="DESKEWI"/>
<proteinExistence type="inferred from homology"/>
<evidence type="ECO:0000256" key="4">
    <source>
        <dbReference type="ARBA" id="ARBA00023002"/>
    </source>
</evidence>
<evidence type="ECO:0000256" key="1">
    <source>
        <dbReference type="ARBA" id="ARBA00005466"/>
    </source>
</evidence>
<feature type="non-terminal residue" evidence="6">
    <location>
        <position position="439"/>
    </location>
</feature>
<dbReference type="GO" id="GO:0016491">
    <property type="term" value="F:oxidoreductase activity"/>
    <property type="evidence" value="ECO:0007669"/>
    <property type="project" value="UniProtKB-KW"/>
</dbReference>
<reference evidence="7" key="1">
    <citation type="journal article" date="2017" name="Genome Biol.">
        <title>Comparative genomics reveals high biological diversity and specific adaptations in the industrially and medically important fungal genus Aspergillus.</title>
        <authorList>
            <person name="de Vries R.P."/>
            <person name="Riley R."/>
            <person name="Wiebenga A."/>
            <person name="Aguilar-Osorio G."/>
            <person name="Amillis S."/>
            <person name="Uchima C.A."/>
            <person name="Anderluh G."/>
            <person name="Asadollahi M."/>
            <person name="Askin M."/>
            <person name="Barry K."/>
            <person name="Battaglia E."/>
            <person name="Bayram O."/>
            <person name="Benocci T."/>
            <person name="Braus-Stromeyer S.A."/>
            <person name="Caldana C."/>
            <person name="Canovas D."/>
            <person name="Cerqueira G.C."/>
            <person name="Chen F."/>
            <person name="Chen W."/>
            <person name="Choi C."/>
            <person name="Clum A."/>
            <person name="Dos Santos R.A."/>
            <person name="Damasio A.R."/>
            <person name="Diallinas G."/>
            <person name="Emri T."/>
            <person name="Fekete E."/>
            <person name="Flipphi M."/>
            <person name="Freyberg S."/>
            <person name="Gallo A."/>
            <person name="Gournas C."/>
            <person name="Habgood R."/>
            <person name="Hainaut M."/>
            <person name="Harispe M.L."/>
            <person name="Henrissat B."/>
            <person name="Hilden K.S."/>
            <person name="Hope R."/>
            <person name="Hossain A."/>
            <person name="Karabika E."/>
            <person name="Karaffa L."/>
            <person name="Karanyi Z."/>
            <person name="Krasevec N."/>
            <person name="Kuo A."/>
            <person name="Kusch H."/>
            <person name="LaButti K."/>
            <person name="Lagendijk E.L."/>
            <person name="Lapidus A."/>
            <person name="Levasseur A."/>
            <person name="Lindquist E."/>
            <person name="Lipzen A."/>
            <person name="Logrieco A.F."/>
            <person name="MacCabe A."/>
            <person name="Maekelae M.R."/>
            <person name="Malavazi I."/>
            <person name="Melin P."/>
            <person name="Meyer V."/>
            <person name="Mielnichuk N."/>
            <person name="Miskei M."/>
            <person name="Molnar A.P."/>
            <person name="Mule G."/>
            <person name="Ngan C.Y."/>
            <person name="Orejas M."/>
            <person name="Orosz E."/>
            <person name="Ouedraogo J.P."/>
            <person name="Overkamp K.M."/>
            <person name="Park H.-S."/>
            <person name="Perrone G."/>
            <person name="Piumi F."/>
            <person name="Punt P.J."/>
            <person name="Ram A.F."/>
            <person name="Ramon A."/>
            <person name="Rauscher S."/>
            <person name="Record E."/>
            <person name="Riano-Pachon D.M."/>
            <person name="Robert V."/>
            <person name="Roehrig J."/>
            <person name="Ruller R."/>
            <person name="Salamov A."/>
            <person name="Salih N.S."/>
            <person name="Samson R.A."/>
            <person name="Sandor E."/>
            <person name="Sanguinetti M."/>
            <person name="Schuetze T."/>
            <person name="Sepcic K."/>
            <person name="Shelest E."/>
            <person name="Sherlock G."/>
            <person name="Sophianopoulou V."/>
            <person name="Squina F.M."/>
            <person name="Sun H."/>
            <person name="Susca A."/>
            <person name="Todd R.B."/>
            <person name="Tsang A."/>
            <person name="Unkles S.E."/>
            <person name="van de Wiele N."/>
            <person name="van Rossen-Uffink D."/>
            <person name="Oliveira J.V."/>
            <person name="Vesth T.C."/>
            <person name="Visser J."/>
            <person name="Yu J.-H."/>
            <person name="Zhou M."/>
            <person name="Andersen M.R."/>
            <person name="Archer D.B."/>
            <person name="Baker S.E."/>
            <person name="Benoit I."/>
            <person name="Brakhage A.A."/>
            <person name="Braus G.H."/>
            <person name="Fischer R."/>
            <person name="Frisvad J.C."/>
            <person name="Goldman G.H."/>
            <person name="Houbraken J."/>
            <person name="Oakley B."/>
            <person name="Pocsi I."/>
            <person name="Scazzocchio C."/>
            <person name="Seiboth B."/>
            <person name="vanKuyk P.A."/>
            <person name="Wortman J."/>
            <person name="Dyer P.S."/>
            <person name="Grigoriev I.V."/>
        </authorList>
    </citation>
    <scope>NUCLEOTIDE SEQUENCE [LARGE SCALE GENOMIC DNA]</scope>
    <source>
        <strain evidence="7">ITEM 5010</strain>
    </source>
</reference>
<protein>
    <recommendedName>
        <fullName evidence="5">FAD-binding PCMH-type domain-containing protein</fullName>
    </recommendedName>
</protein>
<name>A0A1R3RVF2_ASPC5</name>